<dbReference type="EMBL" id="LPNL01000006">
    <property type="protein sequence ID" value="OEJ84403.1"/>
    <property type="molecule type" value="Genomic_DNA"/>
</dbReference>
<dbReference type="AlphaFoldDB" id="A0A1E5RCV4"/>
<dbReference type="CDD" id="cd00067">
    <property type="entry name" value="GAL4"/>
    <property type="match status" value="1"/>
</dbReference>
<keyword evidence="4" id="KW-1185">Reference proteome</keyword>
<dbReference type="GO" id="GO:0000981">
    <property type="term" value="F:DNA-binding transcription factor activity, RNA polymerase II-specific"/>
    <property type="evidence" value="ECO:0007669"/>
    <property type="project" value="InterPro"/>
</dbReference>
<dbReference type="GO" id="GO:0008270">
    <property type="term" value="F:zinc ion binding"/>
    <property type="evidence" value="ECO:0007669"/>
    <property type="project" value="InterPro"/>
</dbReference>
<dbReference type="PANTHER" id="PTHR31644">
    <property type="entry name" value="TRANSCRIPTIONAL ACTIVATOR ARO80-RELATED"/>
    <property type="match status" value="1"/>
</dbReference>
<evidence type="ECO:0000256" key="1">
    <source>
        <dbReference type="SAM" id="MobiDB-lite"/>
    </source>
</evidence>
<reference evidence="4" key="1">
    <citation type="journal article" date="2016" name="Genome Announc.">
        <title>Genome sequences of three species of Hanseniaspora isolated from spontaneous wine fermentations.</title>
        <authorList>
            <person name="Sternes P.R."/>
            <person name="Lee D."/>
            <person name="Kutyna D.R."/>
            <person name="Borneman A.R."/>
        </authorList>
    </citation>
    <scope>NUCLEOTIDE SEQUENCE [LARGE SCALE GENOMIC DNA]</scope>
    <source>
        <strain evidence="4">AWRI3578</strain>
    </source>
</reference>
<dbReference type="PROSITE" id="PS00463">
    <property type="entry name" value="ZN2_CY6_FUNGAL_1"/>
    <property type="match status" value="1"/>
</dbReference>
<dbReference type="PROSITE" id="PS50048">
    <property type="entry name" value="ZN2_CY6_FUNGAL_2"/>
    <property type="match status" value="1"/>
</dbReference>
<proteinExistence type="predicted"/>
<feature type="region of interest" description="Disordered" evidence="1">
    <location>
        <begin position="61"/>
        <end position="104"/>
    </location>
</feature>
<dbReference type="InterPro" id="IPR036864">
    <property type="entry name" value="Zn2-C6_fun-type_DNA-bd_sf"/>
</dbReference>
<comment type="caution">
    <text evidence="3">The sequence shown here is derived from an EMBL/GenBank/DDBJ whole genome shotgun (WGS) entry which is preliminary data.</text>
</comment>
<dbReference type="GO" id="GO:0045944">
    <property type="term" value="P:positive regulation of transcription by RNA polymerase II"/>
    <property type="evidence" value="ECO:0007669"/>
    <property type="project" value="TreeGrafter"/>
</dbReference>
<dbReference type="InterPro" id="IPR001138">
    <property type="entry name" value="Zn2Cys6_DnaBD"/>
</dbReference>
<organism evidence="3 4">
    <name type="scientific">Hanseniaspora opuntiae</name>
    <dbReference type="NCBI Taxonomy" id="211096"/>
    <lineage>
        <taxon>Eukaryota</taxon>
        <taxon>Fungi</taxon>
        <taxon>Dikarya</taxon>
        <taxon>Ascomycota</taxon>
        <taxon>Saccharomycotina</taxon>
        <taxon>Saccharomycetes</taxon>
        <taxon>Saccharomycodales</taxon>
        <taxon>Saccharomycodaceae</taxon>
        <taxon>Hanseniaspora</taxon>
    </lineage>
</organism>
<feature type="domain" description="Zn(2)-C6 fungal-type" evidence="2">
    <location>
        <begin position="24"/>
        <end position="56"/>
    </location>
</feature>
<dbReference type="PANTHER" id="PTHR31644:SF2">
    <property type="entry name" value="TRANSCRIPTIONAL ACTIVATOR ARO80-RELATED"/>
    <property type="match status" value="1"/>
</dbReference>
<dbReference type="OrthoDB" id="2262349at2759"/>
<dbReference type="SUPFAM" id="SSF57701">
    <property type="entry name" value="Zn2/Cys6 DNA-binding domain"/>
    <property type="match status" value="1"/>
</dbReference>
<dbReference type="Pfam" id="PF00172">
    <property type="entry name" value="Zn_clus"/>
    <property type="match status" value="1"/>
</dbReference>
<dbReference type="GO" id="GO:0009074">
    <property type="term" value="P:aromatic amino acid family catabolic process"/>
    <property type="evidence" value="ECO:0007669"/>
    <property type="project" value="TreeGrafter"/>
</dbReference>
<evidence type="ECO:0000313" key="3">
    <source>
        <dbReference type="EMBL" id="OEJ84403.1"/>
    </source>
</evidence>
<sequence length="839" mass="97874">MSSLLRESPELKLLNNLKKRTCVACTNCREKKAKCLVDYGELKCRRCIKQNKACIKPERKKYPKRIKKSDPASEGESTSSVLKSTAEMINKDKVKSRNQKSDANTPIITTHGALEFLTKAAATTENLNSNTRILDQSKISNRKLEPFGYWELDFSNVDNQSMTQNDDYKDDSLESIYENHILKTLPFLRGILSMDEIVDLLKLFFITQHPSYPFIPVHLSDINQLHKFPLLLLTILTISTRYQNGKHGSYENIHNLLWENCQQMLSKTIWASVDTFGTLGTIFAFLLFTEWNPRSIHQNRSDYATISSGGNQSKEFESLKRSENLSFMLAGTAVRLASSMNIGTKTGNILLALQITELNVTMNFHLNNNLNIFKIYHRNSAQYSKEYKNELEIAKKYVLNGNSQTLKRWEMYTKGSHVSDDMLIQFWQDEKLLFYKHKPVLNVSHHVNKSYQSNATTGTKRTLYLTRWQRAEIKILEIIKLTYETLYYSRTINSVEEPFFYNNSSFNSVSTHAMDLNDCINFLKFLQLLINGWYEQFHDLMIQMEPKRDMVVVDLEKPLNFEFLTKQTELRRGEWFAIDYHYSKIYGFSITLEFFYQKKNIILHHNNMQLIEYLRECYVSCQHIHDSCVRMMECNVICYLPIRLIGKIIRTIAFLVKMYIYFQQFKKFKMLESKKLLINMRFVKVVEILEMIKNFSECLKMTAPDSSHLGVHYSKILKYLYEKIAKKEKIDIIDEETENVADSIYESKTKDDMFDILFNYKDLNSESNNSIDATDVSTFMNNLENNDTNFEGIGNLKGVLDTPGDLNIMHELKFDEEHMTKADNMISGVDIFDLFGTML</sequence>
<dbReference type="GO" id="GO:0005634">
    <property type="term" value="C:nucleus"/>
    <property type="evidence" value="ECO:0007669"/>
    <property type="project" value="TreeGrafter"/>
</dbReference>
<evidence type="ECO:0000313" key="4">
    <source>
        <dbReference type="Proteomes" id="UP000095605"/>
    </source>
</evidence>
<protein>
    <submittedName>
        <fullName evidence="3">Transcriptional activator ARO80</fullName>
    </submittedName>
</protein>
<accession>A0A1E5RCV4</accession>
<evidence type="ECO:0000259" key="2">
    <source>
        <dbReference type="PROSITE" id="PS50048"/>
    </source>
</evidence>
<name>A0A1E5RCV4_9ASCO</name>
<gene>
    <name evidence="3" type="ORF">AWRI3578_g2530</name>
</gene>
<dbReference type="InterPro" id="IPR052780">
    <property type="entry name" value="AAA_Catabolism_Regulators"/>
</dbReference>
<dbReference type="Proteomes" id="UP000095605">
    <property type="component" value="Unassembled WGS sequence"/>
</dbReference>